<feature type="chain" id="PRO_5032553185" evidence="3">
    <location>
        <begin position="26"/>
        <end position="257"/>
    </location>
</feature>
<dbReference type="Pfam" id="PF04333">
    <property type="entry name" value="MlaA"/>
    <property type="match status" value="1"/>
</dbReference>
<comment type="similarity">
    <text evidence="1">Belongs to the MlaA family.</text>
</comment>
<keyword evidence="5" id="KW-1185">Reference proteome</keyword>
<accession>A0A840AB78</accession>
<evidence type="ECO:0000256" key="3">
    <source>
        <dbReference type="SAM" id="SignalP"/>
    </source>
</evidence>
<organism evidence="4 5">
    <name type="scientific">Roseococcus suduntuyensis</name>
    <dbReference type="NCBI Taxonomy" id="455361"/>
    <lineage>
        <taxon>Bacteria</taxon>
        <taxon>Pseudomonadati</taxon>
        <taxon>Pseudomonadota</taxon>
        <taxon>Alphaproteobacteria</taxon>
        <taxon>Acetobacterales</taxon>
        <taxon>Roseomonadaceae</taxon>
        <taxon>Roseococcus</taxon>
    </lineage>
</organism>
<dbReference type="EMBL" id="JACIDJ010000002">
    <property type="protein sequence ID" value="MBB3898337.1"/>
    <property type="molecule type" value="Genomic_DNA"/>
</dbReference>
<dbReference type="GO" id="GO:0120010">
    <property type="term" value="P:intermembrane phospholipid transfer"/>
    <property type="evidence" value="ECO:0007669"/>
    <property type="project" value="TreeGrafter"/>
</dbReference>
<gene>
    <name evidence="4" type="ORF">GGQ83_001774</name>
</gene>
<evidence type="ECO:0000256" key="2">
    <source>
        <dbReference type="ARBA" id="ARBA00022729"/>
    </source>
</evidence>
<feature type="signal peptide" evidence="3">
    <location>
        <begin position="1"/>
        <end position="25"/>
    </location>
</feature>
<dbReference type="PANTHER" id="PTHR30035:SF3">
    <property type="entry name" value="INTERMEMBRANE PHOSPHOLIPID TRANSPORT SYSTEM LIPOPROTEIN MLAA"/>
    <property type="match status" value="1"/>
</dbReference>
<name>A0A840AB78_9PROT</name>
<dbReference type="PRINTS" id="PR01805">
    <property type="entry name" value="VACJLIPOPROT"/>
</dbReference>
<sequence length="257" mass="28020">MRLSRLLDPRLLVMAALAVGLSACATRPPANEPEAVAEFQAANDPLEPLNRTMYQVNEGLDTLVLRPAAEIYRFFLPYEVRLGVRNVLTNLRAPTVLANDLLQGQTQRAGRTASRFVINSTLGLGGIIDVADRGFGIRGHNEDFGQTLAAWGVQGGPYLFVPGLGPSNPRDLFGFGVDAVASPWFWVGQGAAVEALRYSRTGATIVDTREGVIDTLDDINRTSLDPYTTIRSGYRQRREAEIRNELVPAGRRTGLTP</sequence>
<protein>
    <submittedName>
        <fullName evidence="4">Phospholipid-binding lipoprotein MlaA</fullName>
    </submittedName>
</protein>
<proteinExistence type="inferred from homology"/>
<reference evidence="4 5" key="1">
    <citation type="submission" date="2020-08" db="EMBL/GenBank/DDBJ databases">
        <title>Genomic Encyclopedia of Type Strains, Phase IV (KMG-IV): sequencing the most valuable type-strain genomes for metagenomic binning, comparative biology and taxonomic classification.</title>
        <authorList>
            <person name="Goeker M."/>
        </authorList>
    </citation>
    <scope>NUCLEOTIDE SEQUENCE [LARGE SCALE GENOMIC DNA]</scope>
    <source>
        <strain evidence="4 5">DSM 19979</strain>
    </source>
</reference>
<keyword evidence="4" id="KW-0449">Lipoprotein</keyword>
<dbReference type="GO" id="GO:0016020">
    <property type="term" value="C:membrane"/>
    <property type="evidence" value="ECO:0007669"/>
    <property type="project" value="InterPro"/>
</dbReference>
<evidence type="ECO:0000313" key="5">
    <source>
        <dbReference type="Proteomes" id="UP000553193"/>
    </source>
</evidence>
<evidence type="ECO:0000256" key="1">
    <source>
        <dbReference type="ARBA" id="ARBA00010634"/>
    </source>
</evidence>
<dbReference type="AlphaFoldDB" id="A0A840AB78"/>
<dbReference type="Proteomes" id="UP000553193">
    <property type="component" value="Unassembled WGS sequence"/>
</dbReference>
<dbReference type="InterPro" id="IPR007428">
    <property type="entry name" value="MlaA"/>
</dbReference>
<keyword evidence="2 3" id="KW-0732">Signal</keyword>
<comment type="caution">
    <text evidence="4">The sequence shown here is derived from an EMBL/GenBank/DDBJ whole genome shotgun (WGS) entry which is preliminary data.</text>
</comment>
<dbReference type="PROSITE" id="PS51257">
    <property type="entry name" value="PROKAR_LIPOPROTEIN"/>
    <property type="match status" value="1"/>
</dbReference>
<dbReference type="PANTHER" id="PTHR30035">
    <property type="entry name" value="LIPOPROTEIN VACJ-RELATED"/>
    <property type="match status" value="1"/>
</dbReference>
<dbReference type="RefSeq" id="WP_184383406.1">
    <property type="nucleotide sequence ID" value="NZ_JACIDJ010000002.1"/>
</dbReference>
<evidence type="ECO:0000313" key="4">
    <source>
        <dbReference type="EMBL" id="MBB3898337.1"/>
    </source>
</evidence>